<dbReference type="InterPro" id="IPR019734">
    <property type="entry name" value="TPR_rpt"/>
</dbReference>
<dbReference type="InterPro" id="IPR011990">
    <property type="entry name" value="TPR-like_helical_dom_sf"/>
</dbReference>
<dbReference type="InterPro" id="IPR029787">
    <property type="entry name" value="Nucleotide_cyclase"/>
</dbReference>
<dbReference type="Proteomes" id="UP001597474">
    <property type="component" value="Unassembled WGS sequence"/>
</dbReference>
<dbReference type="InterPro" id="IPR050697">
    <property type="entry name" value="Adenylyl/Guanylyl_Cyclase_3/4"/>
</dbReference>
<dbReference type="InterPro" id="IPR056413">
    <property type="entry name" value="TPR_CcmH_CycH"/>
</dbReference>
<organism evidence="3 4">
    <name type="scientific">Sulfitobacter aestuarii</name>
    <dbReference type="NCBI Taxonomy" id="2161676"/>
    <lineage>
        <taxon>Bacteria</taxon>
        <taxon>Pseudomonadati</taxon>
        <taxon>Pseudomonadota</taxon>
        <taxon>Alphaproteobacteria</taxon>
        <taxon>Rhodobacterales</taxon>
        <taxon>Roseobacteraceae</taxon>
        <taxon>Sulfitobacter</taxon>
    </lineage>
</organism>
<dbReference type="Pfam" id="PF00211">
    <property type="entry name" value="Guanylate_cyc"/>
    <property type="match status" value="1"/>
</dbReference>
<evidence type="ECO:0000259" key="2">
    <source>
        <dbReference type="PROSITE" id="PS50125"/>
    </source>
</evidence>
<protein>
    <submittedName>
        <fullName evidence="3">Tetratricopeptide repeat protein</fullName>
    </submittedName>
</protein>
<dbReference type="CDD" id="cd07302">
    <property type="entry name" value="CHD"/>
    <property type="match status" value="1"/>
</dbReference>
<evidence type="ECO:0000313" key="4">
    <source>
        <dbReference type="Proteomes" id="UP001597474"/>
    </source>
</evidence>
<dbReference type="Pfam" id="PF23914">
    <property type="entry name" value="TPR_CcmH_CycH"/>
    <property type="match status" value="1"/>
</dbReference>
<evidence type="ECO:0000313" key="3">
    <source>
        <dbReference type="EMBL" id="MFD2740550.1"/>
    </source>
</evidence>
<dbReference type="Gene3D" id="3.40.50.10070">
    <property type="entry name" value="TolB, N-terminal domain"/>
    <property type="match status" value="1"/>
</dbReference>
<dbReference type="RefSeq" id="WP_386375085.1">
    <property type="nucleotide sequence ID" value="NZ_JBHUMP010000011.1"/>
</dbReference>
<evidence type="ECO:0000256" key="1">
    <source>
        <dbReference type="PROSITE-ProRule" id="PRU00339"/>
    </source>
</evidence>
<feature type="domain" description="Guanylate cyclase" evidence="2">
    <location>
        <begin position="20"/>
        <end position="134"/>
    </location>
</feature>
<dbReference type="SUPFAM" id="SSF55073">
    <property type="entry name" value="Nucleotide cyclase"/>
    <property type="match status" value="1"/>
</dbReference>
<dbReference type="SUPFAM" id="SSF48452">
    <property type="entry name" value="TPR-like"/>
    <property type="match status" value="1"/>
</dbReference>
<name>A0ABW5U5F1_9RHOB</name>
<dbReference type="Gene3D" id="1.25.40.10">
    <property type="entry name" value="Tetratricopeptide repeat domain"/>
    <property type="match status" value="1"/>
</dbReference>
<dbReference type="PROSITE" id="PS50125">
    <property type="entry name" value="GUANYLATE_CYCLASE_2"/>
    <property type="match status" value="1"/>
</dbReference>
<reference evidence="4" key="1">
    <citation type="journal article" date="2019" name="Int. J. Syst. Evol. Microbiol.">
        <title>The Global Catalogue of Microorganisms (GCM) 10K type strain sequencing project: providing services to taxonomists for standard genome sequencing and annotation.</title>
        <authorList>
            <consortium name="The Broad Institute Genomics Platform"/>
            <consortium name="The Broad Institute Genome Sequencing Center for Infectious Disease"/>
            <person name="Wu L."/>
            <person name="Ma J."/>
        </authorList>
    </citation>
    <scope>NUCLEOTIDE SEQUENCE [LARGE SCALE GENOMIC DNA]</scope>
    <source>
        <strain evidence="4">TISTR 2562</strain>
    </source>
</reference>
<comment type="caution">
    <text evidence="3">The sequence shown here is derived from an EMBL/GenBank/DDBJ whole genome shotgun (WGS) entry which is preliminary data.</text>
</comment>
<dbReference type="EMBL" id="JBHUMP010000011">
    <property type="protein sequence ID" value="MFD2740550.1"/>
    <property type="molecule type" value="Genomic_DNA"/>
</dbReference>
<keyword evidence="1" id="KW-0802">TPR repeat</keyword>
<proteinExistence type="predicted"/>
<feature type="repeat" description="TPR" evidence="1">
    <location>
        <begin position="433"/>
        <end position="466"/>
    </location>
</feature>
<keyword evidence="4" id="KW-1185">Reference proteome</keyword>
<dbReference type="PANTHER" id="PTHR43081:SF19">
    <property type="entry name" value="PH-SENSITIVE ADENYLATE CYCLASE RV1264"/>
    <property type="match status" value="1"/>
</dbReference>
<accession>A0ABW5U5F1</accession>
<dbReference type="SMART" id="SM00044">
    <property type="entry name" value="CYCc"/>
    <property type="match status" value="1"/>
</dbReference>
<gene>
    <name evidence="3" type="ORF">ACFSUD_13260</name>
</gene>
<sequence>MHSAISHQPPEHQHKRRLVALVFADVVSFSSLMGMDEIGTTIAVDERLAMFRREIGKYSGEFRSSAGDNAFMIFESGVDAVSFAVDMQKALARLNEDLPEDRQIRFRFGVNIGEILVRGDEITGDSINIASRIEAFANPGQVCISGAVYDHVSNKLGYGYEYLGGQRFKNINRAIDVFQVHENPTSAAMTPGLRRDRVPALDFQDVSNHSIVVLPFGFQGSDQNDQWFADGLTEDVTTSLSRFHQFFVIARGSAYLYRDPGRSPSEAARELGVRYAVGGTVRKAGSRIRITIQLLDALQDRTIWGEQYNRDIEDLFDLQDEITQIIVSATATQIEATECERIRLLPPTNLKAYGFVLQGHRHINRYTQTDVREARTLYDAALSCDASYARALAAKSRTFNLDWRYDWAENADTALDEALALALRAIDLDPSDARGYGELGYAHLYRKEHDAAIRAYERARKLNPNDADLMSDMADALAHSGRSEEAIELLQKAMRLNPFYPDQYIWHLGGAYFNLKRYEEAIKCIQEMQNPTEGRRILAASYGHLGRLEEARREAARVRAAHPNFSLDRWGAVQPDRNPEDVTHFVEGLKRAGL</sequence>
<dbReference type="PROSITE" id="PS50005">
    <property type="entry name" value="TPR"/>
    <property type="match status" value="2"/>
</dbReference>
<dbReference type="Gene3D" id="3.30.70.1230">
    <property type="entry name" value="Nucleotide cyclase"/>
    <property type="match status" value="1"/>
</dbReference>
<dbReference type="PANTHER" id="PTHR43081">
    <property type="entry name" value="ADENYLATE CYCLASE, TERMINAL-DIFFERENTIATION SPECIFIC-RELATED"/>
    <property type="match status" value="1"/>
</dbReference>
<dbReference type="SUPFAM" id="SSF52964">
    <property type="entry name" value="TolB, N-terminal domain"/>
    <property type="match status" value="1"/>
</dbReference>
<dbReference type="InterPro" id="IPR001054">
    <property type="entry name" value="A/G_cyclase"/>
</dbReference>
<feature type="repeat" description="TPR" evidence="1">
    <location>
        <begin position="467"/>
        <end position="500"/>
    </location>
</feature>
<dbReference type="SMART" id="SM00028">
    <property type="entry name" value="TPR"/>
    <property type="match status" value="3"/>
</dbReference>